<gene>
    <name evidence="1" type="ORF">HMPREF1056_01956</name>
</gene>
<dbReference type="Proteomes" id="UP000003879">
    <property type="component" value="Unassembled WGS sequence"/>
</dbReference>
<sequence length="99" mass="11594">MRNSSDEPMIYMVIQSKENSVGNYSTEDGTRTFYTELLHWIKEVLSENPDLMKSLLYNDLAEEKAKSLVGLDVTNDWSQESIEILFKLVLMYANREPYY</sequence>
<accession>A0A0E2AP40</accession>
<comment type="caution">
    <text evidence="1">The sequence shown here is derived from an EMBL/GenBank/DDBJ whole genome shotgun (WGS) entry which is preliminary data.</text>
</comment>
<dbReference type="AlphaFoldDB" id="A0A0E2AP40"/>
<evidence type="ECO:0000313" key="2">
    <source>
        <dbReference type="Proteomes" id="UP000003879"/>
    </source>
</evidence>
<dbReference type="PATRIC" id="fig|997883.3.peg.2049"/>
<evidence type="ECO:0000313" key="1">
    <source>
        <dbReference type="EMBL" id="EIY96068.1"/>
    </source>
</evidence>
<dbReference type="EMBL" id="AGXN01000012">
    <property type="protein sequence ID" value="EIY96068.1"/>
    <property type="molecule type" value="Genomic_DNA"/>
</dbReference>
<organism evidence="1 2">
    <name type="scientific">Bacteroides fragilis CL07T12C05</name>
    <dbReference type="NCBI Taxonomy" id="997883"/>
    <lineage>
        <taxon>Bacteria</taxon>
        <taxon>Pseudomonadati</taxon>
        <taxon>Bacteroidota</taxon>
        <taxon>Bacteroidia</taxon>
        <taxon>Bacteroidales</taxon>
        <taxon>Bacteroidaceae</taxon>
        <taxon>Bacteroides</taxon>
    </lineage>
</organism>
<reference evidence="1 2" key="1">
    <citation type="submission" date="2012-02" db="EMBL/GenBank/DDBJ databases">
        <title>The Genome Sequence of Bacteroides fragilis CL07T12C05.</title>
        <authorList>
            <consortium name="The Broad Institute Genome Sequencing Platform"/>
            <person name="Earl A."/>
            <person name="Ward D."/>
            <person name="Feldgarden M."/>
            <person name="Gevers D."/>
            <person name="Zitomersky N.L."/>
            <person name="Coyne M.J."/>
            <person name="Comstock L.E."/>
            <person name="Young S.K."/>
            <person name="Zeng Q."/>
            <person name="Gargeya S."/>
            <person name="Fitzgerald M."/>
            <person name="Haas B."/>
            <person name="Abouelleil A."/>
            <person name="Alvarado L."/>
            <person name="Arachchi H.M."/>
            <person name="Berlin A."/>
            <person name="Chapman S.B."/>
            <person name="Gearin G."/>
            <person name="Goldberg J."/>
            <person name="Griggs A."/>
            <person name="Gujja S."/>
            <person name="Hansen M."/>
            <person name="Heiman D."/>
            <person name="Howarth C."/>
            <person name="Larimer J."/>
            <person name="Lui A."/>
            <person name="MacDonald P.J.P."/>
            <person name="McCowen C."/>
            <person name="Montmayeur A."/>
            <person name="Murphy C."/>
            <person name="Neiman D."/>
            <person name="Pearson M."/>
            <person name="Priest M."/>
            <person name="Roberts A."/>
            <person name="Saif S."/>
            <person name="Shea T."/>
            <person name="Sisk P."/>
            <person name="Stolte C."/>
            <person name="Sykes S."/>
            <person name="Wortman J."/>
            <person name="Nusbaum C."/>
            <person name="Birren B."/>
        </authorList>
    </citation>
    <scope>NUCLEOTIDE SEQUENCE [LARGE SCALE GENOMIC DNA]</scope>
    <source>
        <strain evidence="1 2">CL07T12C05</strain>
    </source>
</reference>
<dbReference type="RefSeq" id="WP_005794647.1">
    <property type="nucleotide sequence ID" value="NZ_JH724215.1"/>
</dbReference>
<dbReference type="HOGENOM" id="CLU_2314598_0_0_10"/>
<protein>
    <submittedName>
        <fullName evidence="1">Uncharacterized protein</fullName>
    </submittedName>
</protein>
<proteinExistence type="predicted"/>
<name>A0A0E2AP40_BACFG</name>